<evidence type="ECO:0000313" key="7">
    <source>
        <dbReference type="Proteomes" id="UP000297654"/>
    </source>
</evidence>
<keyword evidence="7" id="KW-1185">Reference proteome</keyword>
<dbReference type="FunFam" id="1.50.10.10:FF:000053">
    <property type="entry name" value="Putative glycosyl hydrolase"/>
    <property type="match status" value="1"/>
</dbReference>
<dbReference type="GO" id="GO:0030246">
    <property type="term" value="F:carbohydrate binding"/>
    <property type="evidence" value="ECO:0007669"/>
    <property type="project" value="InterPro"/>
</dbReference>
<feature type="domain" description="Glycoside hydrolase family 65 N-terminal" evidence="5">
    <location>
        <begin position="270"/>
        <end position="532"/>
    </location>
</feature>
<accession>A0A1H8EB07</accession>
<feature type="domain" description="Glycoside hydrolase family 65 C-terminal" evidence="4">
    <location>
        <begin position="996"/>
        <end position="1058"/>
    </location>
</feature>
<dbReference type="GO" id="GO:0004553">
    <property type="term" value="F:hydrolase activity, hydrolyzing O-glycosyl compounds"/>
    <property type="evidence" value="ECO:0007669"/>
    <property type="project" value="TreeGrafter"/>
</dbReference>
<dbReference type="NCBIfam" id="TIGR01509">
    <property type="entry name" value="HAD-SF-IA-v3"/>
    <property type="match status" value="1"/>
</dbReference>
<sequence>MTRYSKSITRYEAVIFDMDGVVTDTALVHAAAWKRLFDEVLPMLAPDATPFDEVEDYRRSVDGRPREDGVRTFLASRGVKLPEGTEHRPLGATATPTVQSLAARKQYFFDQEVDENGVRAYPDAVTLLHRLRARGIPTAVVTSSRNGRRVLRAAGVGDLFDVTVDGTDALRMHLAGKPDPATFLEAARQLHVTAAKTVVLEDAEAGVTAASNGGFGWVVGVSRHGADGGLRAAGAHLIVTDLSDLDTRLAAAHPGWAGGESASDPWRLHYVGFDPMAEPLRETLCTLGTGYWATRGAAPEVDATALHYPGTYLAGVYNRLHTQVNGHSTEDESLVNAPNWLPLTFRTGGIHDGDAEPWFDVDTAELLDYEQTLDLGRAVLTRTFRARDSAGRITRITQQRFVSQHDDGVAGLTVTFAAENWSGLLTVRSALEGRVANRNVPEYRLLADTHLVPRATTEPDADTVLLEMATSQSGIHIVMVARTRVLVDGVVQHPPRTLLTDAAGWVAHEISLEAREGHPLTVEKTVAVCTSRDRAISSPTLAATNRMRRLPDLAALLSVHESAWRVLWNDFTVLLETDPHTDGRQQLALNINTFHVLQSVAAVTADLDAGLPARGLHGEGYRGHIFWDEMFVYPTLSMHRPETSRALLGYRYRRLGEARAAARAAGHQGAMFPWQSGIDGREETPTELFNLRNDAWMPDNSRLQRHVGLAIAYSAWRFYESTGDLGYLVEQGAELIVEVARYFASVATHDEAADRYDIAGVMGPDEFHDGYADAPGKGLRNNAYTNVMAAWVLRRAADVVDLLLPRYADQLWNRLRLRPGEPNRWRLIGNRLRVPFHADGVISQFEGYEQLKEFDWAGYRARYGAIGRLDLILAGEGDSTNNYKLCKQADVLMLLYLFSADELREVLRGLGYDFPAEAIPRTVEYYRERSSHGSTLSNVVHSWVEARGDRARSWDFLVQALESDLADIQGGTTHTGVHLGAMAGSIDMVTRCYTGLELRDGRLWLHPVLPPEVEQIDFTLYFQQQLVRVTVDSAVLRLSVYPGGAVPITVMVDGTAARLSPGETREFAYSNS</sequence>
<dbReference type="InterPro" id="IPR012341">
    <property type="entry name" value="6hp_glycosidase-like_sf"/>
</dbReference>
<dbReference type="AlphaFoldDB" id="A0A1H8EB07"/>
<dbReference type="NCBIfam" id="TIGR02009">
    <property type="entry name" value="PGMB-YQAB-SF"/>
    <property type="match status" value="1"/>
</dbReference>
<dbReference type="RefSeq" id="WP_134450367.1">
    <property type="nucleotide sequence ID" value="NZ_FOCN01000004.1"/>
</dbReference>
<dbReference type="Pfam" id="PF03636">
    <property type="entry name" value="Glyco_hydro_65N"/>
    <property type="match status" value="1"/>
</dbReference>
<dbReference type="GO" id="GO:0005975">
    <property type="term" value="P:carbohydrate metabolic process"/>
    <property type="evidence" value="ECO:0007669"/>
    <property type="project" value="InterPro"/>
</dbReference>
<dbReference type="InterPro" id="IPR005194">
    <property type="entry name" value="Glyco_hydro_65_C"/>
</dbReference>
<dbReference type="Gene3D" id="3.40.50.1000">
    <property type="entry name" value="HAD superfamily/HAD-like"/>
    <property type="match status" value="1"/>
</dbReference>
<dbReference type="InterPro" id="IPR037018">
    <property type="entry name" value="GH65_N"/>
</dbReference>
<dbReference type="SFLD" id="SFLDG01129">
    <property type="entry name" value="C1.5:_HAD__Beta-PGM__Phosphata"/>
    <property type="match status" value="1"/>
</dbReference>
<dbReference type="EMBL" id="SOFF01000029">
    <property type="protein sequence ID" value="TFB89866.1"/>
    <property type="molecule type" value="Genomic_DNA"/>
</dbReference>
<keyword evidence="2" id="KW-0326">Glycosidase</keyword>
<dbReference type="SFLD" id="SFLDS00003">
    <property type="entry name" value="Haloacid_Dehalogenase"/>
    <property type="match status" value="1"/>
</dbReference>
<gene>
    <name evidence="6" type="ORF">E3O10_08815</name>
</gene>
<dbReference type="Pfam" id="PF00702">
    <property type="entry name" value="Hydrolase"/>
    <property type="match status" value="1"/>
</dbReference>
<evidence type="ECO:0000259" key="4">
    <source>
        <dbReference type="Pfam" id="PF03633"/>
    </source>
</evidence>
<name>A0A1H8EB07_9MICO</name>
<dbReference type="SUPFAM" id="SSF56784">
    <property type="entry name" value="HAD-like"/>
    <property type="match status" value="1"/>
</dbReference>
<dbReference type="Gene3D" id="2.60.420.10">
    <property type="entry name" value="Maltose phosphorylase, domain 3"/>
    <property type="match status" value="1"/>
</dbReference>
<dbReference type="InterPro" id="IPR008928">
    <property type="entry name" value="6-hairpin_glycosidase_sf"/>
</dbReference>
<dbReference type="InterPro" id="IPR023198">
    <property type="entry name" value="PGP-like_dom2"/>
</dbReference>
<dbReference type="InterPro" id="IPR005195">
    <property type="entry name" value="Glyco_hydro_65_M"/>
</dbReference>
<dbReference type="InterPro" id="IPR005196">
    <property type="entry name" value="Glyco_hydro_65_N"/>
</dbReference>
<comment type="similarity">
    <text evidence="1">Belongs to the HAD-like hydrolase superfamily. CbbY/CbbZ/Gph/YieH family.</text>
</comment>
<comment type="caution">
    <text evidence="6">The sequence shown here is derived from an EMBL/GenBank/DDBJ whole genome shotgun (WGS) entry which is preliminary data.</text>
</comment>
<dbReference type="STRING" id="1424661.SAMN05216281_104208"/>
<dbReference type="SUPFAM" id="SSF48208">
    <property type="entry name" value="Six-hairpin glycosidases"/>
    <property type="match status" value="1"/>
</dbReference>
<evidence type="ECO:0000256" key="1">
    <source>
        <dbReference type="ARBA" id="ARBA00006171"/>
    </source>
</evidence>
<dbReference type="Gene3D" id="1.50.10.10">
    <property type="match status" value="1"/>
</dbReference>
<feature type="domain" description="Glycoside hydrolase family 65 central catalytic" evidence="3">
    <location>
        <begin position="591"/>
        <end position="986"/>
    </location>
</feature>
<proteinExistence type="inferred from homology"/>
<dbReference type="PANTHER" id="PTHR11051:SF8">
    <property type="entry name" value="PROTEIN-GLUCOSYLGALACTOSYLHYDROXYLYSINE GLUCOSIDASE"/>
    <property type="match status" value="1"/>
</dbReference>
<dbReference type="InterPro" id="IPR036412">
    <property type="entry name" value="HAD-like_sf"/>
</dbReference>
<dbReference type="GO" id="GO:0016757">
    <property type="term" value="F:glycosyltransferase activity"/>
    <property type="evidence" value="ECO:0007669"/>
    <property type="project" value="UniProtKB-ARBA"/>
</dbReference>
<dbReference type="Gene3D" id="2.70.98.40">
    <property type="entry name" value="Glycoside hydrolase, family 65, N-terminal domain"/>
    <property type="match status" value="1"/>
</dbReference>
<dbReference type="Gene3D" id="1.10.150.240">
    <property type="entry name" value="Putative phosphatase, domain 2"/>
    <property type="match status" value="1"/>
</dbReference>
<evidence type="ECO:0000256" key="2">
    <source>
        <dbReference type="ARBA" id="ARBA00023295"/>
    </source>
</evidence>
<reference evidence="6 7" key="1">
    <citation type="submission" date="2019-03" db="EMBL/GenBank/DDBJ databases">
        <title>Genomics of glacier-inhabiting Cryobacterium strains.</title>
        <authorList>
            <person name="Liu Q."/>
            <person name="Xin Y.-H."/>
        </authorList>
    </citation>
    <scope>NUCLEOTIDE SEQUENCE [LARGE SCALE GENOMIC DNA]</scope>
    <source>
        <strain evidence="6 7">Hh15</strain>
    </source>
</reference>
<dbReference type="SUPFAM" id="SSF74650">
    <property type="entry name" value="Galactose mutarotase-like"/>
    <property type="match status" value="1"/>
</dbReference>
<dbReference type="Pfam" id="PF03633">
    <property type="entry name" value="Glyco_hydro_65C"/>
    <property type="match status" value="1"/>
</dbReference>
<evidence type="ECO:0000259" key="3">
    <source>
        <dbReference type="Pfam" id="PF03632"/>
    </source>
</evidence>
<dbReference type="Pfam" id="PF03632">
    <property type="entry name" value="Glyco_hydro_65m"/>
    <property type="match status" value="1"/>
</dbReference>
<dbReference type="InterPro" id="IPR010976">
    <property type="entry name" value="B-phosphoglucomutase_hydrolase"/>
</dbReference>
<dbReference type="InterPro" id="IPR006439">
    <property type="entry name" value="HAD-SF_hydro_IA"/>
</dbReference>
<evidence type="ECO:0000313" key="6">
    <source>
        <dbReference type="EMBL" id="TFB89866.1"/>
    </source>
</evidence>
<keyword evidence="6" id="KW-0378">Hydrolase</keyword>
<dbReference type="InterPro" id="IPR011013">
    <property type="entry name" value="Gal_mutarotase_sf_dom"/>
</dbReference>
<dbReference type="PANTHER" id="PTHR11051">
    <property type="entry name" value="GLYCOSYL HYDROLASE-RELATED"/>
    <property type="match status" value="1"/>
</dbReference>
<protein>
    <submittedName>
        <fullName evidence="6">Beta-phosphoglucomutase family hydrolase</fullName>
    </submittedName>
</protein>
<dbReference type="InterPro" id="IPR023214">
    <property type="entry name" value="HAD_sf"/>
</dbReference>
<organism evidence="6 7">
    <name type="scientific">Cryobacterium luteum</name>
    <dbReference type="NCBI Taxonomy" id="1424661"/>
    <lineage>
        <taxon>Bacteria</taxon>
        <taxon>Bacillati</taxon>
        <taxon>Actinomycetota</taxon>
        <taxon>Actinomycetes</taxon>
        <taxon>Micrococcales</taxon>
        <taxon>Microbacteriaceae</taxon>
        <taxon>Cryobacterium</taxon>
    </lineage>
</organism>
<dbReference type="OrthoDB" id="9816160at2"/>
<evidence type="ECO:0000259" key="5">
    <source>
        <dbReference type="Pfam" id="PF03636"/>
    </source>
</evidence>
<dbReference type="Proteomes" id="UP000297654">
    <property type="component" value="Unassembled WGS sequence"/>
</dbReference>